<proteinExistence type="predicted"/>
<dbReference type="AlphaFoldDB" id="A0A5B7GJB8"/>
<protein>
    <submittedName>
        <fullName evidence="1">Uncharacterized protein</fullName>
    </submittedName>
</protein>
<sequence length="400" mass="46691">MRECLSDPMLTTLSTTPPPPCLMILLNDGRNYEVKLAYERRLDHMQAQEHILHFELHMPNQLYILNSAISFGTVITFTSELHLDRRDIHLSVTADILQPRKTGLQVLLKWNANRDPNQKMSIEMQYVNPNDRTSNFTLNGLLFFLVEYMERDMIWENRNEGSFSWMEQSGHLQEIAANVTMRFRRGDTAELYGMFDLDTPFPHWKKNYLELKYFRNADQIESKLKARWHDGEFIDLQLKAQKQIQNSNFRIETRLDVNSSFEGLVYASTEVWIEKKSGVIDLNFYIQWDRDRLEVTLEGKDDSSETETRFSLFGQILTTIEGYHEISYAVDFIIGSSSADIHATAKWEGHFYKITLSEREGVAQFLTTPTPLSIPSSLPPLDLMIQLESRVPRLLWHPQE</sequence>
<accession>A0A5B7GJB8</accession>
<evidence type="ECO:0000313" key="2">
    <source>
        <dbReference type="Proteomes" id="UP000324222"/>
    </source>
</evidence>
<dbReference type="EMBL" id="VSRR010017275">
    <property type="protein sequence ID" value="MPC60191.1"/>
    <property type="molecule type" value="Genomic_DNA"/>
</dbReference>
<dbReference type="Proteomes" id="UP000324222">
    <property type="component" value="Unassembled WGS sequence"/>
</dbReference>
<comment type="caution">
    <text evidence="1">The sequence shown here is derived from an EMBL/GenBank/DDBJ whole genome shotgun (WGS) entry which is preliminary data.</text>
</comment>
<keyword evidence="2" id="KW-1185">Reference proteome</keyword>
<name>A0A5B7GJB8_PORTR</name>
<dbReference type="OrthoDB" id="6484170at2759"/>
<gene>
    <name evidence="1" type="ORF">E2C01_054229</name>
</gene>
<evidence type="ECO:0000313" key="1">
    <source>
        <dbReference type="EMBL" id="MPC60191.1"/>
    </source>
</evidence>
<organism evidence="1 2">
    <name type="scientific">Portunus trituberculatus</name>
    <name type="common">Swimming crab</name>
    <name type="synonym">Neptunus trituberculatus</name>
    <dbReference type="NCBI Taxonomy" id="210409"/>
    <lineage>
        <taxon>Eukaryota</taxon>
        <taxon>Metazoa</taxon>
        <taxon>Ecdysozoa</taxon>
        <taxon>Arthropoda</taxon>
        <taxon>Crustacea</taxon>
        <taxon>Multicrustacea</taxon>
        <taxon>Malacostraca</taxon>
        <taxon>Eumalacostraca</taxon>
        <taxon>Eucarida</taxon>
        <taxon>Decapoda</taxon>
        <taxon>Pleocyemata</taxon>
        <taxon>Brachyura</taxon>
        <taxon>Eubrachyura</taxon>
        <taxon>Portunoidea</taxon>
        <taxon>Portunidae</taxon>
        <taxon>Portuninae</taxon>
        <taxon>Portunus</taxon>
    </lineage>
</organism>
<reference evidence="1 2" key="1">
    <citation type="submission" date="2019-05" db="EMBL/GenBank/DDBJ databases">
        <title>Another draft genome of Portunus trituberculatus and its Hox gene families provides insights of decapod evolution.</title>
        <authorList>
            <person name="Jeong J.-H."/>
            <person name="Song I."/>
            <person name="Kim S."/>
            <person name="Choi T."/>
            <person name="Kim D."/>
            <person name="Ryu S."/>
            <person name="Kim W."/>
        </authorList>
    </citation>
    <scope>NUCLEOTIDE SEQUENCE [LARGE SCALE GENOMIC DNA]</scope>
    <source>
        <tissue evidence="1">Muscle</tissue>
    </source>
</reference>